<dbReference type="InterPro" id="IPR000843">
    <property type="entry name" value="HTH_LacI"/>
</dbReference>
<dbReference type="CDD" id="cd01392">
    <property type="entry name" value="HTH_LacI"/>
    <property type="match status" value="1"/>
</dbReference>
<dbReference type="InterPro" id="IPR010982">
    <property type="entry name" value="Lambda_DNA-bd_dom_sf"/>
</dbReference>
<protein>
    <submittedName>
        <fullName evidence="5">LacI family transcriptional regulator</fullName>
    </submittedName>
</protein>
<keyword evidence="2" id="KW-0238">DNA-binding</keyword>
<sequence>MATTIKDIARIAGVSPSTVSRILSDKPSLYSGYAPETISKINQIAKDLNYRKNRSAIELVTKTSQVLGIILPASPTNFAQEIIAGIQKVASLHDIDIIIAYAGEDSEILQMQALKTISERSVRGILLLGITLSSTNAHFLRSTDIPYIFLSVAQPEPDLHFIASNDFDIGYQATNYLIMHGHREIAFVGADIPSCVGQLRLDGYRQALKDHHIAYRADYVIPGNWLYDDGIQAMNMLEKLPHLTAVVAGSDLVAAGVINRARQLQRRIPSELSVIGIDGTALCDIIYPQLTSIQQSFYEMGIKGTEQLIQQTNITSSYTQIRTKKGESVATRLSN</sequence>
<dbReference type="InterPro" id="IPR001761">
    <property type="entry name" value="Peripla_BP/Lac1_sug-bd_dom"/>
</dbReference>
<dbReference type="PROSITE" id="PS50932">
    <property type="entry name" value="HTH_LACI_2"/>
    <property type="match status" value="1"/>
</dbReference>
<dbReference type="SUPFAM" id="SSF53822">
    <property type="entry name" value="Periplasmic binding protein-like I"/>
    <property type="match status" value="1"/>
</dbReference>
<dbReference type="PANTHER" id="PTHR30146">
    <property type="entry name" value="LACI-RELATED TRANSCRIPTIONAL REPRESSOR"/>
    <property type="match status" value="1"/>
</dbReference>
<keyword evidence="1" id="KW-0805">Transcription regulation</keyword>
<dbReference type="PRINTS" id="PR00036">
    <property type="entry name" value="HTHLACI"/>
</dbReference>
<evidence type="ECO:0000256" key="1">
    <source>
        <dbReference type="ARBA" id="ARBA00023015"/>
    </source>
</evidence>
<evidence type="ECO:0000313" key="5">
    <source>
        <dbReference type="EMBL" id="QBR48149.1"/>
    </source>
</evidence>
<dbReference type="PROSITE" id="PS00356">
    <property type="entry name" value="HTH_LACI_1"/>
    <property type="match status" value="1"/>
</dbReference>
<reference evidence="5 6" key="1">
    <citation type="submission" date="2019-03" db="EMBL/GenBank/DDBJ databases">
        <title>Complete Genome Sequence of Leuconostoc kimchii strain NKJ218 Isolated from Homemade Kimchi.</title>
        <authorList>
            <person name="Jung J.Y."/>
            <person name="Jin H.M."/>
            <person name="Jung J.-W."/>
            <person name="Lee S.-Y."/>
            <person name="Ryu B.-G."/>
            <person name="Han S.-S."/>
            <person name="Kang H.K."/>
            <person name="Choi H.W."/>
            <person name="Chung E.J."/>
            <person name="Choi K.-M."/>
        </authorList>
    </citation>
    <scope>NUCLEOTIDE SEQUENCE [LARGE SCALE GENOMIC DNA]</scope>
    <source>
        <strain evidence="5 6">NKJ218</strain>
    </source>
</reference>
<keyword evidence="6" id="KW-1185">Reference proteome</keyword>
<proteinExistence type="predicted"/>
<dbReference type="PANTHER" id="PTHR30146:SF109">
    <property type="entry name" value="HTH-TYPE TRANSCRIPTIONAL REGULATOR GALS"/>
    <property type="match status" value="1"/>
</dbReference>
<evidence type="ECO:0000256" key="2">
    <source>
        <dbReference type="ARBA" id="ARBA00023125"/>
    </source>
</evidence>
<gene>
    <name evidence="5" type="ORF">EW139_08420</name>
</gene>
<dbReference type="Gene3D" id="3.40.50.2300">
    <property type="match status" value="2"/>
</dbReference>
<keyword evidence="3" id="KW-0804">Transcription</keyword>
<dbReference type="SMART" id="SM00354">
    <property type="entry name" value="HTH_LACI"/>
    <property type="match status" value="1"/>
</dbReference>
<name>A0ABX5SNZ7_9LACO</name>
<dbReference type="RefSeq" id="WP_013103561.1">
    <property type="nucleotide sequence ID" value="NZ_CP037939.1"/>
</dbReference>
<feature type="domain" description="HTH lacI-type" evidence="4">
    <location>
        <begin position="3"/>
        <end position="61"/>
    </location>
</feature>
<dbReference type="InterPro" id="IPR028082">
    <property type="entry name" value="Peripla_BP_I"/>
</dbReference>
<dbReference type="Gene3D" id="1.10.260.40">
    <property type="entry name" value="lambda repressor-like DNA-binding domains"/>
    <property type="match status" value="1"/>
</dbReference>
<dbReference type="Proteomes" id="UP000295756">
    <property type="component" value="Chromosome"/>
</dbReference>
<dbReference type="Pfam" id="PF00532">
    <property type="entry name" value="Peripla_BP_1"/>
    <property type="match status" value="1"/>
</dbReference>
<dbReference type="EMBL" id="CP037939">
    <property type="protein sequence ID" value="QBR48149.1"/>
    <property type="molecule type" value="Genomic_DNA"/>
</dbReference>
<organism evidence="5 6">
    <name type="scientific">Leuconostoc kimchii</name>
    <dbReference type="NCBI Taxonomy" id="136609"/>
    <lineage>
        <taxon>Bacteria</taxon>
        <taxon>Bacillati</taxon>
        <taxon>Bacillota</taxon>
        <taxon>Bacilli</taxon>
        <taxon>Lactobacillales</taxon>
        <taxon>Lactobacillaceae</taxon>
        <taxon>Leuconostoc</taxon>
    </lineage>
</organism>
<evidence type="ECO:0000259" key="4">
    <source>
        <dbReference type="PROSITE" id="PS50932"/>
    </source>
</evidence>
<dbReference type="Pfam" id="PF00356">
    <property type="entry name" value="LacI"/>
    <property type="match status" value="1"/>
</dbReference>
<dbReference type="SUPFAM" id="SSF47413">
    <property type="entry name" value="lambda repressor-like DNA-binding domains"/>
    <property type="match status" value="1"/>
</dbReference>
<accession>A0ABX5SNZ7</accession>
<evidence type="ECO:0000313" key="6">
    <source>
        <dbReference type="Proteomes" id="UP000295756"/>
    </source>
</evidence>
<evidence type="ECO:0000256" key="3">
    <source>
        <dbReference type="ARBA" id="ARBA00023163"/>
    </source>
</evidence>